<evidence type="ECO:0000256" key="19">
    <source>
        <dbReference type="SAM" id="Phobius"/>
    </source>
</evidence>
<dbReference type="PANTHER" id="PTHR46382:SF1">
    <property type="entry name" value="PHOSPHATIDATE CYTIDYLYLTRANSFERASE"/>
    <property type="match status" value="1"/>
</dbReference>
<feature type="transmembrane region" description="Helical" evidence="19">
    <location>
        <begin position="12"/>
        <end position="39"/>
    </location>
</feature>
<keyword evidence="8" id="KW-1003">Cell membrane</keyword>
<keyword evidence="9" id="KW-0444">Lipid biosynthesis</keyword>
<evidence type="ECO:0000256" key="11">
    <source>
        <dbReference type="ARBA" id="ARBA00022692"/>
    </source>
</evidence>
<feature type="transmembrane region" description="Helical" evidence="19">
    <location>
        <begin position="129"/>
        <end position="149"/>
    </location>
</feature>
<evidence type="ECO:0000256" key="10">
    <source>
        <dbReference type="ARBA" id="ARBA00022679"/>
    </source>
</evidence>
<feature type="transmembrane region" description="Helical" evidence="19">
    <location>
        <begin position="244"/>
        <end position="264"/>
    </location>
</feature>
<name>A0A926EH52_9FIRM</name>
<keyword evidence="17" id="KW-1208">Phospholipid metabolism</keyword>
<evidence type="ECO:0000256" key="7">
    <source>
        <dbReference type="ARBA" id="ARBA00019373"/>
    </source>
</evidence>
<gene>
    <name evidence="20" type="ORF">H8718_08045</name>
</gene>
<keyword evidence="16" id="KW-0594">Phospholipid biosynthesis</keyword>
<evidence type="ECO:0000256" key="15">
    <source>
        <dbReference type="ARBA" id="ARBA00023136"/>
    </source>
</evidence>
<keyword evidence="14" id="KW-0443">Lipid metabolism</keyword>
<keyword evidence="21" id="KW-1185">Reference proteome</keyword>
<comment type="subcellular location">
    <subcellularLocation>
        <location evidence="2">Cell membrane</location>
        <topology evidence="2">Multi-pass membrane protein</topology>
    </subcellularLocation>
</comment>
<comment type="caution">
    <text evidence="20">The sequence shown here is derived from an EMBL/GenBank/DDBJ whole genome shotgun (WGS) entry which is preliminary data.</text>
</comment>
<keyword evidence="10 18" id="KW-0808">Transferase</keyword>
<comment type="catalytic activity">
    <reaction evidence="1 18">
        <text>a 1,2-diacyl-sn-glycero-3-phosphate + CTP + H(+) = a CDP-1,2-diacyl-sn-glycerol + diphosphate</text>
        <dbReference type="Rhea" id="RHEA:16229"/>
        <dbReference type="ChEBI" id="CHEBI:15378"/>
        <dbReference type="ChEBI" id="CHEBI:33019"/>
        <dbReference type="ChEBI" id="CHEBI:37563"/>
        <dbReference type="ChEBI" id="CHEBI:58332"/>
        <dbReference type="ChEBI" id="CHEBI:58608"/>
        <dbReference type="EC" id="2.7.7.41"/>
    </reaction>
</comment>
<evidence type="ECO:0000313" key="20">
    <source>
        <dbReference type="EMBL" id="MBC8579479.1"/>
    </source>
</evidence>
<evidence type="ECO:0000256" key="2">
    <source>
        <dbReference type="ARBA" id="ARBA00004651"/>
    </source>
</evidence>
<comment type="similarity">
    <text evidence="5 18">Belongs to the CDS family.</text>
</comment>
<keyword evidence="15 19" id="KW-0472">Membrane</keyword>
<dbReference type="EMBL" id="JACRSY010000010">
    <property type="protein sequence ID" value="MBC8579479.1"/>
    <property type="molecule type" value="Genomic_DNA"/>
</dbReference>
<feature type="transmembrane region" description="Helical" evidence="19">
    <location>
        <begin position="105"/>
        <end position="122"/>
    </location>
</feature>
<reference evidence="20" key="1">
    <citation type="submission" date="2020-08" db="EMBL/GenBank/DDBJ databases">
        <title>Genome public.</title>
        <authorList>
            <person name="Liu C."/>
            <person name="Sun Q."/>
        </authorList>
    </citation>
    <scope>NUCLEOTIDE SEQUENCE</scope>
    <source>
        <strain evidence="20">NSJ-12</strain>
    </source>
</reference>
<accession>A0A926EH52</accession>
<sequence length="271" mass="30026">MLKRVLTGVIGIPLVILIMILGNPLLQIMGCIVALIGVYEFYDVIKKQYHPIDWIGYGVTIIFFLNHRGIMEHFALFISLVIMGLLIFMVYTYPKYNIVDLALTLFAPLYVGLLISFVILLREAEYGQFFVWLIFISAWGSDTCAYFTGSLIGKHKLAPVLSPKKTVEGAIGGAVGAGLLAVVYTYIYTLFAIPYMRENMLLIVGIVVVSAILSQFGDLAASAIKRTLGVKDFGYIFPGHGGVLDRFDSILFVAPFIVIALQFISEFKMIA</sequence>
<dbReference type="EC" id="2.7.7.41" evidence="6 18"/>
<comment type="pathway">
    <text evidence="3 18">Phospholipid metabolism; CDP-diacylglycerol biosynthesis; CDP-diacylglycerol from sn-glycerol 3-phosphate: step 3/3.</text>
</comment>
<evidence type="ECO:0000256" key="13">
    <source>
        <dbReference type="ARBA" id="ARBA00022989"/>
    </source>
</evidence>
<evidence type="ECO:0000256" key="17">
    <source>
        <dbReference type="ARBA" id="ARBA00023264"/>
    </source>
</evidence>
<dbReference type="AlphaFoldDB" id="A0A926EH52"/>
<keyword evidence="13 19" id="KW-1133">Transmembrane helix</keyword>
<evidence type="ECO:0000256" key="9">
    <source>
        <dbReference type="ARBA" id="ARBA00022516"/>
    </source>
</evidence>
<feature type="transmembrane region" description="Helical" evidence="19">
    <location>
        <begin position="74"/>
        <end position="93"/>
    </location>
</feature>
<evidence type="ECO:0000256" key="16">
    <source>
        <dbReference type="ARBA" id="ARBA00023209"/>
    </source>
</evidence>
<feature type="transmembrane region" description="Helical" evidence="19">
    <location>
        <begin position="200"/>
        <end position="224"/>
    </location>
</feature>
<proteinExistence type="inferred from homology"/>
<dbReference type="GO" id="GO:0004605">
    <property type="term" value="F:phosphatidate cytidylyltransferase activity"/>
    <property type="evidence" value="ECO:0007669"/>
    <property type="project" value="UniProtKB-EC"/>
</dbReference>
<evidence type="ECO:0000313" key="21">
    <source>
        <dbReference type="Proteomes" id="UP000655830"/>
    </source>
</evidence>
<evidence type="ECO:0000256" key="12">
    <source>
        <dbReference type="ARBA" id="ARBA00022695"/>
    </source>
</evidence>
<evidence type="ECO:0000256" key="1">
    <source>
        <dbReference type="ARBA" id="ARBA00001698"/>
    </source>
</evidence>
<keyword evidence="11 18" id="KW-0812">Transmembrane</keyword>
<comment type="pathway">
    <text evidence="4">Lipid metabolism.</text>
</comment>
<protein>
    <recommendedName>
        <fullName evidence="7 18">Phosphatidate cytidylyltransferase</fullName>
        <ecNumber evidence="6 18">2.7.7.41</ecNumber>
    </recommendedName>
</protein>
<dbReference type="InterPro" id="IPR000374">
    <property type="entry name" value="PC_trans"/>
</dbReference>
<evidence type="ECO:0000256" key="4">
    <source>
        <dbReference type="ARBA" id="ARBA00005189"/>
    </source>
</evidence>
<evidence type="ECO:0000256" key="6">
    <source>
        <dbReference type="ARBA" id="ARBA00012487"/>
    </source>
</evidence>
<evidence type="ECO:0000256" key="14">
    <source>
        <dbReference type="ARBA" id="ARBA00023098"/>
    </source>
</evidence>
<dbReference type="Pfam" id="PF01148">
    <property type="entry name" value="CTP_transf_1"/>
    <property type="match status" value="1"/>
</dbReference>
<evidence type="ECO:0000256" key="18">
    <source>
        <dbReference type="RuleBase" id="RU003938"/>
    </source>
</evidence>
<dbReference type="Proteomes" id="UP000655830">
    <property type="component" value="Unassembled WGS sequence"/>
</dbReference>
<evidence type="ECO:0000256" key="8">
    <source>
        <dbReference type="ARBA" id="ARBA00022475"/>
    </source>
</evidence>
<feature type="transmembrane region" description="Helical" evidence="19">
    <location>
        <begin position="169"/>
        <end position="193"/>
    </location>
</feature>
<dbReference type="RefSeq" id="WP_249332514.1">
    <property type="nucleotide sequence ID" value="NZ_JACRSY010000010.1"/>
</dbReference>
<keyword evidence="12 18" id="KW-0548">Nucleotidyltransferase</keyword>
<dbReference type="GO" id="GO:0005886">
    <property type="term" value="C:plasma membrane"/>
    <property type="evidence" value="ECO:0007669"/>
    <property type="project" value="UniProtKB-SubCell"/>
</dbReference>
<feature type="transmembrane region" description="Helical" evidence="19">
    <location>
        <begin position="51"/>
        <end position="67"/>
    </location>
</feature>
<evidence type="ECO:0000256" key="5">
    <source>
        <dbReference type="ARBA" id="ARBA00010185"/>
    </source>
</evidence>
<dbReference type="GO" id="GO:0016024">
    <property type="term" value="P:CDP-diacylglycerol biosynthetic process"/>
    <property type="evidence" value="ECO:0007669"/>
    <property type="project" value="TreeGrafter"/>
</dbReference>
<dbReference type="PROSITE" id="PS01315">
    <property type="entry name" value="CDS"/>
    <property type="match status" value="1"/>
</dbReference>
<dbReference type="PANTHER" id="PTHR46382">
    <property type="entry name" value="PHOSPHATIDATE CYTIDYLYLTRANSFERASE"/>
    <property type="match status" value="1"/>
</dbReference>
<evidence type="ECO:0000256" key="3">
    <source>
        <dbReference type="ARBA" id="ARBA00005119"/>
    </source>
</evidence>
<organism evidence="20 21">
    <name type="scientific">Zhenhengia yiwuensis</name>
    <dbReference type="NCBI Taxonomy" id="2763666"/>
    <lineage>
        <taxon>Bacteria</taxon>
        <taxon>Bacillati</taxon>
        <taxon>Bacillota</taxon>
        <taxon>Clostridia</taxon>
        <taxon>Lachnospirales</taxon>
        <taxon>Lachnospiraceae</taxon>
        <taxon>Zhenhengia</taxon>
    </lineage>
</organism>